<evidence type="ECO:0000313" key="2">
    <source>
        <dbReference type="EMBL" id="BBY79381.1"/>
    </source>
</evidence>
<feature type="region of interest" description="Disordered" evidence="1">
    <location>
        <begin position="1"/>
        <end position="39"/>
    </location>
</feature>
<feature type="compositionally biased region" description="Low complexity" evidence="1">
    <location>
        <begin position="19"/>
        <end position="28"/>
    </location>
</feature>
<accession>A0A7I7UEV7</accession>
<evidence type="ECO:0000256" key="1">
    <source>
        <dbReference type="SAM" id="MobiDB-lite"/>
    </source>
</evidence>
<reference evidence="2 3" key="1">
    <citation type="journal article" date="2019" name="Emerg. Microbes Infect.">
        <title>Comprehensive subspecies identification of 175 nontuberculous mycobacteria species based on 7547 genomic profiles.</title>
        <authorList>
            <person name="Matsumoto Y."/>
            <person name="Kinjo T."/>
            <person name="Motooka D."/>
            <person name="Nabeya D."/>
            <person name="Jung N."/>
            <person name="Uechi K."/>
            <person name="Horii T."/>
            <person name="Iida T."/>
            <person name="Fujita J."/>
            <person name="Nakamura S."/>
        </authorList>
    </citation>
    <scope>NUCLEOTIDE SEQUENCE [LARGE SCALE GENOMIC DNA]</scope>
    <source>
        <strain evidence="2 3">JCM 6370</strain>
    </source>
</reference>
<dbReference type="EMBL" id="AP022599">
    <property type="protein sequence ID" value="BBY79381.1"/>
    <property type="molecule type" value="Genomic_DNA"/>
</dbReference>
<evidence type="ECO:0000313" key="3">
    <source>
        <dbReference type="Proteomes" id="UP000467252"/>
    </source>
</evidence>
<dbReference type="AlphaFoldDB" id="A0A7I7UEV7"/>
<sequence length="102" mass="10876">MGTSNAKAPDGQGSRRSARASSTVSTRAWNTGCDDDGHPRLSARATGIIEILIQYLLFRGTHVELGSAKGIVMDEDNTTPSIEDNKDEDRTSGGDEIDLLPS</sequence>
<keyword evidence="3" id="KW-1185">Reference proteome</keyword>
<dbReference type="Proteomes" id="UP000467252">
    <property type="component" value="Chromosome"/>
</dbReference>
<gene>
    <name evidence="2" type="ORF">MPUL_05390</name>
</gene>
<proteinExistence type="predicted"/>
<feature type="compositionally biased region" description="Basic and acidic residues" evidence="1">
    <location>
        <begin position="83"/>
        <end position="93"/>
    </location>
</feature>
<organism evidence="2 3">
    <name type="scientific">Mycolicibacterium pulveris</name>
    <name type="common">Mycobacterium pulveris</name>
    <dbReference type="NCBI Taxonomy" id="36813"/>
    <lineage>
        <taxon>Bacteria</taxon>
        <taxon>Bacillati</taxon>
        <taxon>Actinomycetota</taxon>
        <taxon>Actinomycetes</taxon>
        <taxon>Mycobacteriales</taxon>
        <taxon>Mycobacteriaceae</taxon>
        <taxon>Mycolicibacterium</taxon>
    </lineage>
</organism>
<protein>
    <submittedName>
        <fullName evidence="2">Uncharacterized protein</fullName>
    </submittedName>
</protein>
<feature type="region of interest" description="Disordered" evidence="1">
    <location>
        <begin position="72"/>
        <end position="102"/>
    </location>
</feature>
<name>A0A7I7UEV7_MYCPV</name>